<feature type="region of interest" description="Disordered" evidence="6">
    <location>
        <begin position="33"/>
        <end position="57"/>
    </location>
</feature>
<comment type="similarity">
    <text evidence="2">Belongs to the rad1 family.</text>
</comment>
<dbReference type="GO" id="GO:0000077">
    <property type="term" value="P:DNA damage checkpoint signaling"/>
    <property type="evidence" value="ECO:0007669"/>
    <property type="project" value="InterPro"/>
</dbReference>
<evidence type="ECO:0000256" key="2">
    <source>
        <dbReference type="ARBA" id="ARBA00010991"/>
    </source>
</evidence>
<comment type="subcellular location">
    <subcellularLocation>
        <location evidence="1">Nucleus</location>
    </subcellularLocation>
</comment>
<dbReference type="Gene3D" id="3.70.10.10">
    <property type="match status" value="1"/>
</dbReference>
<keyword evidence="3" id="KW-0227">DNA damage</keyword>
<dbReference type="GO" id="GO:0030896">
    <property type="term" value="C:checkpoint clamp complex"/>
    <property type="evidence" value="ECO:0007669"/>
    <property type="project" value="TreeGrafter"/>
</dbReference>
<evidence type="ECO:0000256" key="6">
    <source>
        <dbReference type="SAM" id="MobiDB-lite"/>
    </source>
</evidence>
<dbReference type="PANTHER" id="PTHR10870:SF0">
    <property type="entry name" value="CELL CYCLE CHECKPOINT PROTEIN RAD1"/>
    <property type="match status" value="1"/>
</dbReference>
<dbReference type="PANTHER" id="PTHR10870">
    <property type="entry name" value="CELL CYCLE CHECKPOINT PROTEIN RAD1"/>
    <property type="match status" value="1"/>
</dbReference>
<organism evidence="7 8">
    <name type="scientific">Chloropicon primus</name>
    <dbReference type="NCBI Taxonomy" id="1764295"/>
    <lineage>
        <taxon>Eukaryota</taxon>
        <taxon>Viridiplantae</taxon>
        <taxon>Chlorophyta</taxon>
        <taxon>Chloropicophyceae</taxon>
        <taxon>Chloropicales</taxon>
        <taxon>Chloropicaceae</taxon>
        <taxon>Chloropicon</taxon>
    </lineage>
</organism>
<keyword evidence="4" id="KW-0234">DNA repair</keyword>
<protein>
    <recommendedName>
        <fullName evidence="9">Checkpoint protein</fullName>
    </recommendedName>
</protein>
<dbReference type="InterPro" id="IPR003021">
    <property type="entry name" value="Rad1_Rec1_Rad17"/>
</dbReference>
<evidence type="ECO:0000256" key="1">
    <source>
        <dbReference type="ARBA" id="ARBA00004123"/>
    </source>
</evidence>
<dbReference type="GO" id="GO:0006281">
    <property type="term" value="P:DNA repair"/>
    <property type="evidence" value="ECO:0007669"/>
    <property type="project" value="UniProtKB-KW"/>
</dbReference>
<evidence type="ECO:0000256" key="4">
    <source>
        <dbReference type="ARBA" id="ARBA00023204"/>
    </source>
</evidence>
<evidence type="ECO:0008006" key="9">
    <source>
        <dbReference type="Google" id="ProtNLM"/>
    </source>
</evidence>
<dbReference type="OrthoDB" id="337581at2759"/>
<name>A0A5B8MQC0_9CHLO</name>
<evidence type="ECO:0000313" key="8">
    <source>
        <dbReference type="Proteomes" id="UP000316726"/>
    </source>
</evidence>
<evidence type="ECO:0000256" key="5">
    <source>
        <dbReference type="ARBA" id="ARBA00023242"/>
    </source>
</evidence>
<dbReference type="Proteomes" id="UP000316726">
    <property type="component" value="Chromosome 8"/>
</dbReference>
<reference evidence="7 8" key="1">
    <citation type="submission" date="2018-07" db="EMBL/GenBank/DDBJ databases">
        <title>The complete nuclear genome of the prasinophyte Chloropicon primus (CCMP1205).</title>
        <authorList>
            <person name="Pombert J.-F."/>
            <person name="Otis C."/>
            <person name="Turmel M."/>
            <person name="Lemieux C."/>
        </authorList>
    </citation>
    <scope>NUCLEOTIDE SEQUENCE [LARGE SCALE GENOMIC DNA]</scope>
    <source>
        <strain evidence="7 8">CCMP1205</strain>
    </source>
</reference>
<dbReference type="AlphaFoldDB" id="A0A5B8MQC0"/>
<accession>A0A5B8MQC0</accession>
<keyword evidence="8" id="KW-1185">Reference proteome</keyword>
<gene>
    <name evidence="7" type="ORF">A3770_08p51150</name>
</gene>
<sequence length="380" mass="39661">MEHGDEAVVRLTVTNAWSLAGVLHALKTSAAQSTGASSGSGAGQARRGGGASQHARGGGTRVVCSVCLSSEGAHIQWDDETKSLQSQIMVRKDSFSDIYVHHTVEDRRVKFGVGLGQLADTLSLFESELGSSEGLVVSYNPSDEKQLQIETRSVVSLDDVVVAEEGGRGRQQQRGSSAPEDVEVNTYAKIAVQSDPPAYVDWLDAWEGPDTSFHVPSRLLREAVEDLEWPGGSVRLSVTRSPPQVEFVSAGAGALSVKLPESEVSGLHCSADHVCHAYSFRSLRKTLGAQSPQGGLPGLADDGDALTKVSVSAQGTLKVMHMISSSSRGHRGGGDDDGDGSGGVTLYGNTSYFSASAPGGGGNLGRMGIVQYVLLPLAGA</sequence>
<feature type="compositionally biased region" description="Gly residues" evidence="6">
    <location>
        <begin position="38"/>
        <end position="57"/>
    </location>
</feature>
<evidence type="ECO:0000256" key="3">
    <source>
        <dbReference type="ARBA" id="ARBA00022763"/>
    </source>
</evidence>
<evidence type="ECO:0000313" key="7">
    <source>
        <dbReference type="EMBL" id="QDZ22597.1"/>
    </source>
</evidence>
<dbReference type="EMBL" id="CP031041">
    <property type="protein sequence ID" value="QDZ22597.1"/>
    <property type="molecule type" value="Genomic_DNA"/>
</dbReference>
<dbReference type="STRING" id="1764295.A0A5B8MQC0"/>
<keyword evidence="5" id="KW-0539">Nucleus</keyword>
<proteinExistence type="inferred from homology"/>